<evidence type="ECO:0000256" key="1">
    <source>
        <dbReference type="SAM" id="MobiDB-lite"/>
    </source>
</evidence>
<sequence length="104" mass="10733">MQGPAAASGVVRRSAAAAPGAEADSNRDTSGVAVVMGIRVALPEERACFHHPTGGSPTMASSSTSSVKDSRGRQIWTVQPGSTHLGDMVIVVDEPGVTRDWLYG</sequence>
<name>A0A8T0T932_PANVG</name>
<gene>
    <name evidence="2" type="ORF">PVAP13_4NG154581</name>
</gene>
<organism evidence="2 3">
    <name type="scientific">Panicum virgatum</name>
    <name type="common">Blackwell switchgrass</name>
    <dbReference type="NCBI Taxonomy" id="38727"/>
    <lineage>
        <taxon>Eukaryota</taxon>
        <taxon>Viridiplantae</taxon>
        <taxon>Streptophyta</taxon>
        <taxon>Embryophyta</taxon>
        <taxon>Tracheophyta</taxon>
        <taxon>Spermatophyta</taxon>
        <taxon>Magnoliopsida</taxon>
        <taxon>Liliopsida</taxon>
        <taxon>Poales</taxon>
        <taxon>Poaceae</taxon>
        <taxon>PACMAD clade</taxon>
        <taxon>Panicoideae</taxon>
        <taxon>Panicodae</taxon>
        <taxon>Paniceae</taxon>
        <taxon>Panicinae</taxon>
        <taxon>Panicum</taxon>
        <taxon>Panicum sect. Hiantes</taxon>
    </lineage>
</organism>
<feature type="compositionally biased region" description="Low complexity" evidence="1">
    <location>
        <begin position="1"/>
        <end position="21"/>
    </location>
</feature>
<feature type="region of interest" description="Disordered" evidence="1">
    <location>
        <begin position="1"/>
        <end position="30"/>
    </location>
</feature>
<evidence type="ECO:0000313" key="2">
    <source>
        <dbReference type="EMBL" id="KAG2605813.1"/>
    </source>
</evidence>
<keyword evidence="3" id="KW-1185">Reference proteome</keyword>
<feature type="compositionally biased region" description="Low complexity" evidence="1">
    <location>
        <begin position="53"/>
        <end position="67"/>
    </location>
</feature>
<accession>A0A8T0T932</accession>
<proteinExistence type="predicted"/>
<dbReference type="EMBL" id="CM029044">
    <property type="protein sequence ID" value="KAG2605813.1"/>
    <property type="molecule type" value="Genomic_DNA"/>
</dbReference>
<reference evidence="2" key="1">
    <citation type="submission" date="2020-05" db="EMBL/GenBank/DDBJ databases">
        <title>WGS assembly of Panicum virgatum.</title>
        <authorList>
            <person name="Lovell J.T."/>
            <person name="Jenkins J."/>
            <person name="Shu S."/>
            <person name="Juenger T.E."/>
            <person name="Schmutz J."/>
        </authorList>
    </citation>
    <scope>NUCLEOTIDE SEQUENCE</scope>
    <source>
        <strain evidence="2">AP13</strain>
    </source>
</reference>
<evidence type="ECO:0000313" key="3">
    <source>
        <dbReference type="Proteomes" id="UP000823388"/>
    </source>
</evidence>
<protein>
    <submittedName>
        <fullName evidence="2">Uncharacterized protein</fullName>
    </submittedName>
</protein>
<comment type="caution">
    <text evidence="2">The sequence shown here is derived from an EMBL/GenBank/DDBJ whole genome shotgun (WGS) entry which is preliminary data.</text>
</comment>
<dbReference type="Proteomes" id="UP000823388">
    <property type="component" value="Chromosome 4N"/>
</dbReference>
<feature type="region of interest" description="Disordered" evidence="1">
    <location>
        <begin position="48"/>
        <end position="72"/>
    </location>
</feature>
<dbReference type="AlphaFoldDB" id="A0A8T0T932"/>